<dbReference type="GO" id="GO:0016973">
    <property type="term" value="P:poly(A)+ mRNA export from nucleus"/>
    <property type="evidence" value="ECO:0007669"/>
    <property type="project" value="TreeGrafter"/>
</dbReference>
<evidence type="ECO:0000313" key="2">
    <source>
        <dbReference type="Proteomes" id="UP000236544"/>
    </source>
</evidence>
<organism evidence="1 2">
    <name type="scientific">Lachancea quebecensis</name>
    <dbReference type="NCBI Taxonomy" id="1654605"/>
    <lineage>
        <taxon>Eukaryota</taxon>
        <taxon>Fungi</taxon>
        <taxon>Dikarya</taxon>
        <taxon>Ascomycota</taxon>
        <taxon>Saccharomycotina</taxon>
        <taxon>Saccharomycetes</taxon>
        <taxon>Saccharomycetales</taxon>
        <taxon>Saccharomycetaceae</taxon>
        <taxon>Lachancea</taxon>
    </lineage>
</organism>
<dbReference type="Proteomes" id="UP000236544">
    <property type="component" value="Unassembled WGS sequence"/>
</dbReference>
<proteinExistence type="predicted"/>
<sequence>MEGDPLKQFFNGISNGDVSLLNIILEQNGTLIARLQLALQKYDSDRNLEALVEKQKLHGGSWTRFNIFIASFLKLCRDINPWSLWESSDLIFTYYQDLTNCLLNDSFPVDNLVTLFQTTTEYIVPLSRQLDENYLALGTRQHQFLAHVSSIITKLFNSIKPRFEEPTVSFQNLPRKQQILLYTANRLNNIYMRIDSSSSCANIFKNVKPKSAIQQFSQFPLRERVEYRYLLGRYYLLNHRVSNAFHQLNSAFGMLVSTCRDKECPPAVQRNLQRILKYLLPAGILFGKMPSIPFCAQLSHELASSYQQLATAVQTGCFARFHIWLNQNETVLRQQNLLILLLEKTPLLIYRNLVRRVIIDFCFPQNLNKISYTILEHALGMSLSDPPLSKPIYTAINVPEDIPNVLETLVNLTLLKANCFPLSKQCVFPKTQNINDIFPEVNRRLVALYPLNAEDAWLDD</sequence>
<dbReference type="EMBL" id="LN890565">
    <property type="protein sequence ID" value="CUS21619.1"/>
    <property type="molecule type" value="Genomic_DNA"/>
</dbReference>
<dbReference type="GO" id="GO:0070390">
    <property type="term" value="C:transcription export complex 2"/>
    <property type="evidence" value="ECO:0007669"/>
    <property type="project" value="TreeGrafter"/>
</dbReference>
<dbReference type="GO" id="GO:0003690">
    <property type="term" value="F:double-stranded DNA binding"/>
    <property type="evidence" value="ECO:0007669"/>
    <property type="project" value="InterPro"/>
</dbReference>
<dbReference type="AlphaFoldDB" id="A0A0N7ML90"/>
<evidence type="ECO:0000313" key="1">
    <source>
        <dbReference type="EMBL" id="CUS21619.1"/>
    </source>
</evidence>
<protein>
    <submittedName>
        <fullName evidence="1">LAQU0S03e06766g1_1</fullName>
    </submittedName>
</protein>
<gene>
    <name evidence="1" type="ORF">LAQU0_S03e06766g</name>
</gene>
<dbReference type="OrthoDB" id="5404651at2759"/>
<dbReference type="InterPro" id="IPR045114">
    <property type="entry name" value="Csn12-like"/>
</dbReference>
<accession>A0A0N7ML90</accession>
<dbReference type="PANTHER" id="PTHR12732">
    <property type="entry name" value="UNCHARACTERIZED PROTEASOME COMPONENT REGION PCI-CONTAINING"/>
    <property type="match status" value="1"/>
</dbReference>
<dbReference type="GO" id="GO:0003723">
    <property type="term" value="F:RNA binding"/>
    <property type="evidence" value="ECO:0007669"/>
    <property type="project" value="InterPro"/>
</dbReference>
<dbReference type="SMART" id="SM00753">
    <property type="entry name" value="PAM"/>
    <property type="match status" value="1"/>
</dbReference>
<dbReference type="GO" id="GO:0000973">
    <property type="term" value="P:post-transcriptional tethering of RNA polymerase II gene DNA at nuclear periphery"/>
    <property type="evidence" value="ECO:0007669"/>
    <property type="project" value="TreeGrafter"/>
</dbReference>
<name>A0A0N7ML90_9SACH</name>
<dbReference type="PANTHER" id="PTHR12732:SF8">
    <property type="entry name" value="NUCLEAR MRNA EXPORT PROTEIN THP1"/>
    <property type="match status" value="1"/>
</dbReference>
<reference evidence="2" key="1">
    <citation type="submission" date="2015-10" db="EMBL/GenBank/DDBJ databases">
        <authorList>
            <person name="Devillers H."/>
        </authorList>
    </citation>
    <scope>NUCLEOTIDE SEQUENCE [LARGE SCALE GENOMIC DNA]</scope>
</reference>
<dbReference type="GO" id="GO:0006368">
    <property type="term" value="P:transcription elongation by RNA polymerase II"/>
    <property type="evidence" value="ECO:0007669"/>
    <property type="project" value="TreeGrafter"/>
</dbReference>
<keyword evidence="2" id="KW-1185">Reference proteome</keyword>